<organism evidence="3 4">
    <name type="scientific">Geoanaerobacter pelophilus</name>
    <dbReference type="NCBI Taxonomy" id="60036"/>
    <lineage>
        <taxon>Bacteria</taxon>
        <taxon>Pseudomonadati</taxon>
        <taxon>Thermodesulfobacteriota</taxon>
        <taxon>Desulfuromonadia</taxon>
        <taxon>Geobacterales</taxon>
        <taxon>Geobacteraceae</taxon>
        <taxon>Geoanaerobacter</taxon>
    </lineage>
</organism>
<reference evidence="3 4" key="1">
    <citation type="submission" date="2021-05" db="EMBL/GenBank/DDBJ databases">
        <title>The draft genome of Geobacter pelophilus DSM 12255.</title>
        <authorList>
            <person name="Xu Z."/>
            <person name="Masuda Y."/>
            <person name="Itoh H."/>
            <person name="Senoo K."/>
        </authorList>
    </citation>
    <scope>NUCLEOTIDE SEQUENCE [LARGE SCALE GENOMIC DNA]</scope>
    <source>
        <strain evidence="3 4">DSM 12255</strain>
    </source>
</reference>
<dbReference type="EMBL" id="JAHCVJ010000006">
    <property type="protein sequence ID" value="MBT0665536.1"/>
    <property type="molecule type" value="Genomic_DNA"/>
</dbReference>
<dbReference type="InterPro" id="IPR015590">
    <property type="entry name" value="Aldehyde_DH_dom"/>
</dbReference>
<evidence type="ECO:0000256" key="1">
    <source>
        <dbReference type="ARBA" id="ARBA00023002"/>
    </source>
</evidence>
<dbReference type="Proteomes" id="UP000811899">
    <property type="component" value="Unassembled WGS sequence"/>
</dbReference>
<dbReference type="InterPro" id="IPR044151">
    <property type="entry name" value="ALDH_KGSADH"/>
</dbReference>
<keyword evidence="1" id="KW-0560">Oxidoreductase</keyword>
<protein>
    <submittedName>
        <fullName evidence="3">Aldehyde dehydrogenase (NADP(+))</fullName>
    </submittedName>
</protein>
<dbReference type="CDD" id="cd07129">
    <property type="entry name" value="ALDH_KGSADH"/>
    <property type="match status" value="1"/>
</dbReference>
<evidence type="ECO:0000313" key="4">
    <source>
        <dbReference type="Proteomes" id="UP000811899"/>
    </source>
</evidence>
<proteinExistence type="predicted"/>
<dbReference type="Gene3D" id="3.40.605.10">
    <property type="entry name" value="Aldehyde Dehydrogenase, Chain A, domain 1"/>
    <property type="match status" value="2"/>
</dbReference>
<comment type="caution">
    <text evidence="3">The sequence shown here is derived from an EMBL/GenBank/DDBJ whole genome shotgun (WGS) entry which is preliminary data.</text>
</comment>
<name>A0AAW4L3H6_9BACT</name>
<dbReference type="PANTHER" id="PTHR43353:SF3">
    <property type="entry name" value="ALDEHYDE DEHYDROGENASE-RELATED"/>
    <property type="match status" value="1"/>
</dbReference>
<dbReference type="GO" id="GO:0016620">
    <property type="term" value="F:oxidoreductase activity, acting on the aldehyde or oxo group of donors, NAD or NADP as acceptor"/>
    <property type="evidence" value="ECO:0007669"/>
    <property type="project" value="InterPro"/>
</dbReference>
<sequence length="527" mass="55714">MEIVGKQFIDGKRSAESETRFFAYDAATGEPLAYRFFAATDAEVARAAAVAGAASPAYRKTCLKERAQFLDAIAEELDRLDDSFVQIVMQETGLPEPRIRGERLRTSNQLRLFAKAVSRGDFLGVRIDTALPDRQPLPRPDIRQYRTGIGPVAVFGAANFPLAFSVAGGDTASALAAGCPVVVKAHSAHPATSELVASAVVRAVERSGVPTGVFAMLFGDSVGAPLVRCPEIKAVGFTGSLAGGRALSEIAAARPEPIPVFAEMSSVNPVIVLPGALQERGSSLASGLAASVTLGAGQFCTNPGLVIGIAGAPFASFSQMLVAEMVNLPSMVMLNRSILRNYQDGIKRLSQISGMHLLSGAITEGDRGRPCLFQASSELLRSPARPLEDEVFGPVTVLVTVKDFQELLAIIPGLRGQLAACLFAAESELADAGPIVEDLETRVGRVIYNDFPTGVEVCDAMVHGGPFPATADGRSTSVGTLAIDRFLRPVCYQGYPHSLLPEALQDGNPYGLRRLVNGKWSAGFPDD</sequence>
<gene>
    <name evidence="3" type="ORF">KI809_14605</name>
</gene>
<feature type="domain" description="Aldehyde dehydrogenase" evidence="2">
    <location>
        <begin position="16"/>
        <end position="457"/>
    </location>
</feature>
<dbReference type="PANTHER" id="PTHR43353">
    <property type="entry name" value="SUCCINATE-SEMIALDEHYDE DEHYDROGENASE, MITOCHONDRIAL"/>
    <property type="match status" value="1"/>
</dbReference>
<dbReference type="InterPro" id="IPR050740">
    <property type="entry name" value="Aldehyde_DH_Superfamily"/>
</dbReference>
<dbReference type="InterPro" id="IPR016162">
    <property type="entry name" value="Ald_DH_N"/>
</dbReference>
<evidence type="ECO:0000259" key="2">
    <source>
        <dbReference type="Pfam" id="PF00171"/>
    </source>
</evidence>
<dbReference type="Pfam" id="PF00171">
    <property type="entry name" value="Aldedh"/>
    <property type="match status" value="1"/>
</dbReference>
<accession>A0AAW4L3H6</accession>
<keyword evidence="4" id="KW-1185">Reference proteome</keyword>
<dbReference type="RefSeq" id="WP_214172314.1">
    <property type="nucleotide sequence ID" value="NZ_JAHCVJ010000006.1"/>
</dbReference>
<evidence type="ECO:0000313" key="3">
    <source>
        <dbReference type="EMBL" id="MBT0665536.1"/>
    </source>
</evidence>
<dbReference type="SUPFAM" id="SSF53720">
    <property type="entry name" value="ALDH-like"/>
    <property type="match status" value="1"/>
</dbReference>
<dbReference type="AlphaFoldDB" id="A0AAW4L3H6"/>
<dbReference type="InterPro" id="IPR016161">
    <property type="entry name" value="Ald_DH/histidinol_DH"/>
</dbReference>